<feature type="domain" description="Limiting CO2-inducible protein B/C beta carbonyic anhydrase" evidence="1">
    <location>
        <begin position="22"/>
        <end position="197"/>
    </location>
</feature>
<reference evidence="2 3" key="1">
    <citation type="submission" date="2019-03" db="EMBL/GenBank/DDBJ databases">
        <title>Genomic Encyclopedia of Type Strains, Phase IV (KMG-IV): sequencing the most valuable type-strain genomes for metagenomic binning, comparative biology and taxonomic classification.</title>
        <authorList>
            <person name="Goeker M."/>
        </authorList>
    </citation>
    <scope>NUCLEOTIDE SEQUENCE [LARGE SCALE GENOMIC DNA]</scope>
    <source>
        <strain evidence="2 3">DSM 24830</strain>
    </source>
</reference>
<evidence type="ECO:0000259" key="1">
    <source>
        <dbReference type="Pfam" id="PF18599"/>
    </source>
</evidence>
<organism evidence="2 3">
    <name type="scientific">Cocleimonas flava</name>
    <dbReference type="NCBI Taxonomy" id="634765"/>
    <lineage>
        <taxon>Bacteria</taxon>
        <taxon>Pseudomonadati</taxon>
        <taxon>Pseudomonadota</taxon>
        <taxon>Gammaproteobacteria</taxon>
        <taxon>Thiotrichales</taxon>
        <taxon>Thiotrichaceae</taxon>
        <taxon>Cocleimonas</taxon>
    </lineage>
</organism>
<dbReference type="RefSeq" id="WP_131904269.1">
    <property type="nucleotide sequence ID" value="NZ_BAAAFU010000008.1"/>
</dbReference>
<dbReference type="InterPro" id="IPR040703">
    <property type="entry name" value="LCIB/C_CA"/>
</dbReference>
<proteinExistence type="predicted"/>
<accession>A0A4R1F7E7</accession>
<dbReference type="Pfam" id="PF18599">
    <property type="entry name" value="LCIB_C_CA"/>
    <property type="match status" value="1"/>
</dbReference>
<protein>
    <recommendedName>
        <fullName evidence="1">Limiting CO2-inducible protein B/C beta carbonyic anhydrase domain-containing protein</fullName>
    </recommendedName>
</protein>
<dbReference type="Proteomes" id="UP000294887">
    <property type="component" value="Unassembled WGS sequence"/>
</dbReference>
<dbReference type="AlphaFoldDB" id="A0A4R1F7E7"/>
<keyword evidence="3" id="KW-1185">Reference proteome</keyword>
<dbReference type="EMBL" id="SMFQ01000002">
    <property type="protein sequence ID" value="TCJ88582.1"/>
    <property type="molecule type" value="Genomic_DNA"/>
</dbReference>
<evidence type="ECO:0000313" key="3">
    <source>
        <dbReference type="Proteomes" id="UP000294887"/>
    </source>
</evidence>
<sequence length="375" mass="42133">MYGEINTSKSLLASFKMSEVAMRYNQFVSRAYNLSKSLGFTPGKIMPSRAFCSDESQGYPIILIAKNFGVFPFDHGQVGAVISTDRHGPHAHHGKDLVIIHASHVGYDPESGTFGVYRRLQTDNHEESTSCGKVCASLDWYSKEFEFASTNILLSKEGDENLITIDNRLLNSEREQGLMLKLDTLIEKSESGQINAIKSLSTSKVFPASAQLIESIGNDFCPNNKPMEIGKYLSPDSFSFRRQSNDHLENNLINAMPYIVTSKWPALKAAQVNTQVEFDNAFRSVVQEPEYQGKRLLFISGLNVDISPQKGQLFPLTKFIPWAAYHQTTDGKHETWEQAELYDRLKSQSTENPDEVDLEEAIKIMGSVEEIKLPF</sequence>
<dbReference type="OrthoDB" id="5429206at2"/>
<evidence type="ECO:0000313" key="2">
    <source>
        <dbReference type="EMBL" id="TCJ88582.1"/>
    </source>
</evidence>
<comment type="caution">
    <text evidence="2">The sequence shown here is derived from an EMBL/GenBank/DDBJ whole genome shotgun (WGS) entry which is preliminary data.</text>
</comment>
<name>A0A4R1F7E7_9GAMM</name>
<gene>
    <name evidence="2" type="ORF">EV695_0440</name>
</gene>